<dbReference type="RefSeq" id="WP_113879519.1">
    <property type="nucleotide sequence ID" value="NZ_QNSA01000004.1"/>
</dbReference>
<evidence type="ECO:0000313" key="11">
    <source>
        <dbReference type="Proteomes" id="UP000253065"/>
    </source>
</evidence>
<keyword evidence="4 6" id="KW-1133">Transmembrane helix</keyword>
<dbReference type="Proteomes" id="UP000469950">
    <property type="component" value="Unassembled WGS sequence"/>
</dbReference>
<evidence type="ECO:0000256" key="1">
    <source>
        <dbReference type="ARBA" id="ARBA00004651"/>
    </source>
</evidence>
<dbReference type="Pfam" id="PF03788">
    <property type="entry name" value="LrgA"/>
    <property type="match status" value="1"/>
</dbReference>
<name>A0A368V339_MARNT</name>
<keyword evidence="11" id="KW-1185">Reference proteome</keyword>
<organism evidence="9 10">
    <name type="scientific">Marinobacter nauticus</name>
    <name type="common">Marinobacter hydrocarbonoclasticus</name>
    <name type="synonym">Marinobacter aquaeolei</name>
    <dbReference type="NCBI Taxonomy" id="2743"/>
    <lineage>
        <taxon>Bacteria</taxon>
        <taxon>Pseudomonadati</taxon>
        <taxon>Pseudomonadota</taxon>
        <taxon>Gammaproteobacteria</taxon>
        <taxon>Pseudomonadales</taxon>
        <taxon>Marinobacteraceae</taxon>
        <taxon>Marinobacter</taxon>
    </lineage>
</organism>
<dbReference type="EMBL" id="WBMP01000008">
    <property type="protein sequence ID" value="KAE8545592.1"/>
    <property type="molecule type" value="Genomic_DNA"/>
</dbReference>
<dbReference type="AlphaFoldDB" id="A0A368V339"/>
<feature type="transmembrane region" description="Helical" evidence="6">
    <location>
        <begin position="60"/>
        <end position="78"/>
    </location>
</feature>
<dbReference type="Proteomes" id="UP000252795">
    <property type="component" value="Unassembled WGS sequence"/>
</dbReference>
<feature type="transmembrane region" description="Helical" evidence="6">
    <location>
        <begin position="84"/>
        <end position="106"/>
    </location>
</feature>
<evidence type="ECO:0000313" key="10">
    <source>
        <dbReference type="Proteomes" id="UP000252795"/>
    </source>
</evidence>
<evidence type="ECO:0000256" key="5">
    <source>
        <dbReference type="ARBA" id="ARBA00023136"/>
    </source>
</evidence>
<proteinExistence type="predicted"/>
<evidence type="ECO:0000313" key="9">
    <source>
        <dbReference type="EMBL" id="RCW35499.1"/>
    </source>
</evidence>
<comment type="subcellular location">
    <subcellularLocation>
        <location evidence="1">Cell membrane</location>
        <topology evidence="1">Multi-pass membrane protein</topology>
    </subcellularLocation>
</comment>
<keyword evidence="2" id="KW-1003">Cell membrane</keyword>
<evidence type="ECO:0000313" key="7">
    <source>
        <dbReference type="EMBL" id="KAE8545592.1"/>
    </source>
</evidence>
<reference evidence="9 10" key="1">
    <citation type="submission" date="2018-07" db="EMBL/GenBank/DDBJ databases">
        <title>Freshwater and sediment microbial communities from various areas in North America, analyzing microbe dynamics in response to fracking.</title>
        <authorList>
            <person name="Lamendella R."/>
        </authorList>
    </citation>
    <scope>NUCLEOTIDE SEQUENCE [LARGE SCALE GENOMIC DNA]</scope>
    <source>
        <strain evidence="9 10">114E</strain>
        <strain evidence="8 11">114E_o</strain>
    </source>
</reference>
<dbReference type="GO" id="GO:0005886">
    <property type="term" value="C:plasma membrane"/>
    <property type="evidence" value="ECO:0007669"/>
    <property type="project" value="UniProtKB-SubCell"/>
</dbReference>
<keyword evidence="9" id="KW-0378">Hydrolase</keyword>
<keyword evidence="3 6" id="KW-0812">Transmembrane</keyword>
<evidence type="ECO:0000256" key="2">
    <source>
        <dbReference type="ARBA" id="ARBA00022475"/>
    </source>
</evidence>
<sequence>MVLLRGFLVLVVFFLLGEALRVLVGLPISGGVLGMVMVTATLMLRGRVSDQLAEASRGLISVLVLLISPGVVGVFFIADRFAGHWLSVAVALVAGTLLSSVTTLWLMKKTAGDRTQGHSHD</sequence>
<evidence type="ECO:0000256" key="4">
    <source>
        <dbReference type="ARBA" id="ARBA00022989"/>
    </source>
</evidence>
<protein>
    <submittedName>
        <fullName evidence="7">Antiholin-like protein LrgA</fullName>
    </submittedName>
    <submittedName>
        <fullName evidence="8 9">Effector of murein hydrolase LrgA (UPF0299 family)</fullName>
    </submittedName>
</protein>
<comment type="caution">
    <text evidence="9">The sequence shown here is derived from an EMBL/GenBank/DDBJ whole genome shotgun (WGS) entry which is preliminary data.</text>
</comment>
<keyword evidence="5 6" id="KW-0472">Membrane</keyword>
<evidence type="ECO:0000256" key="6">
    <source>
        <dbReference type="SAM" id="Phobius"/>
    </source>
</evidence>
<dbReference type="PANTHER" id="PTHR33931:SF2">
    <property type="entry name" value="HOLIN-LIKE PROTEIN CIDA"/>
    <property type="match status" value="1"/>
</dbReference>
<dbReference type="Proteomes" id="UP000253065">
    <property type="component" value="Unassembled WGS sequence"/>
</dbReference>
<evidence type="ECO:0000256" key="3">
    <source>
        <dbReference type="ARBA" id="ARBA00022692"/>
    </source>
</evidence>
<dbReference type="GO" id="GO:0016787">
    <property type="term" value="F:hydrolase activity"/>
    <property type="evidence" value="ECO:0007669"/>
    <property type="project" value="UniProtKB-KW"/>
</dbReference>
<reference evidence="7 12" key="2">
    <citation type="submission" date="2019-10" db="EMBL/GenBank/DDBJ databases">
        <title>Draft genome sequence of Marinobacter hydrocarbonoclasticus NCT7M from the microbiome of the marine copepod.</title>
        <authorList>
            <person name="Nuttall R."/>
            <person name="Sharma G."/>
            <person name="Moisander P."/>
        </authorList>
    </citation>
    <scope>NUCLEOTIDE SEQUENCE [LARGE SCALE GENOMIC DNA]</scope>
    <source>
        <strain evidence="7 12">NCT7M</strain>
    </source>
</reference>
<evidence type="ECO:0000313" key="12">
    <source>
        <dbReference type="Proteomes" id="UP000469950"/>
    </source>
</evidence>
<dbReference type="PANTHER" id="PTHR33931">
    <property type="entry name" value="HOLIN-LIKE PROTEIN CIDA-RELATED"/>
    <property type="match status" value="1"/>
</dbReference>
<dbReference type="InterPro" id="IPR005538">
    <property type="entry name" value="LrgA/CidA"/>
</dbReference>
<dbReference type="EMBL" id="QPJB01000004">
    <property type="protein sequence ID" value="RCW35499.1"/>
    <property type="molecule type" value="Genomic_DNA"/>
</dbReference>
<accession>A0A368V339</accession>
<dbReference type="EMBL" id="QNSA01000004">
    <property type="protein sequence ID" value="RBP74968.1"/>
    <property type="molecule type" value="Genomic_DNA"/>
</dbReference>
<gene>
    <name evidence="9" type="ORF">DET51_104116</name>
    <name evidence="8" type="ORF">DET64_104116</name>
    <name evidence="7" type="ORF">F6453_2190</name>
</gene>
<evidence type="ECO:0000313" key="8">
    <source>
        <dbReference type="EMBL" id="RBP74968.1"/>
    </source>
</evidence>